<proteinExistence type="predicted"/>
<accession>A0ABN9UB57</accession>
<keyword evidence="2" id="KW-1185">Reference proteome</keyword>
<evidence type="ECO:0000313" key="1">
    <source>
        <dbReference type="EMBL" id="CAK0855983.1"/>
    </source>
</evidence>
<dbReference type="EMBL" id="CAUYUJ010015593">
    <property type="protein sequence ID" value="CAK0855983.1"/>
    <property type="molecule type" value="Genomic_DNA"/>
</dbReference>
<evidence type="ECO:0000313" key="2">
    <source>
        <dbReference type="Proteomes" id="UP001189429"/>
    </source>
</evidence>
<comment type="caution">
    <text evidence="1">The sequence shown here is derived from an EMBL/GenBank/DDBJ whole genome shotgun (WGS) entry which is preliminary data.</text>
</comment>
<protein>
    <submittedName>
        <fullName evidence="1">Uncharacterized protein</fullName>
    </submittedName>
</protein>
<name>A0ABN9UB57_9DINO</name>
<reference evidence="1" key="1">
    <citation type="submission" date="2023-10" db="EMBL/GenBank/DDBJ databases">
        <authorList>
            <person name="Chen Y."/>
            <person name="Shah S."/>
            <person name="Dougan E. K."/>
            <person name="Thang M."/>
            <person name="Chan C."/>
        </authorList>
    </citation>
    <scope>NUCLEOTIDE SEQUENCE [LARGE SCALE GENOMIC DNA]</scope>
</reference>
<organism evidence="1 2">
    <name type="scientific">Prorocentrum cordatum</name>
    <dbReference type="NCBI Taxonomy" id="2364126"/>
    <lineage>
        <taxon>Eukaryota</taxon>
        <taxon>Sar</taxon>
        <taxon>Alveolata</taxon>
        <taxon>Dinophyceae</taxon>
        <taxon>Prorocentrales</taxon>
        <taxon>Prorocentraceae</taxon>
        <taxon>Prorocentrum</taxon>
    </lineage>
</organism>
<sequence length="118" mass="11808">MLGVLATHSRENRAAVAAAGAIPPLVACLRGAGGSKAEGSSHPLCLTPGELPADTAREVPERDQVGSAGGIASAYGSILVPARTFRAAWPADVLVATVSVLGTAGTREIGLGRYFGSL</sequence>
<dbReference type="Proteomes" id="UP001189429">
    <property type="component" value="Unassembled WGS sequence"/>
</dbReference>
<gene>
    <name evidence="1" type="ORF">PCOR1329_LOCUS46491</name>
</gene>